<evidence type="ECO:0000256" key="1">
    <source>
        <dbReference type="SAM" id="MobiDB-lite"/>
    </source>
</evidence>
<sequence length="330" mass="36030">MVQLTRCSGLSAATEMGASNSLWLHDFTNSLELEKTIADTDDIDLRCTATGSLRGAHGRAHEKTISTADDMYGVLTSLNESDMLRTDLIRGSSAFCKRGAMSQSQTAQGLVGSFHSAPRTNNVTPSIWKTNSKPSAGDVTNSSAPFFELAAPSTMPQGPTTPTSSRTPTGLAMPTSLAMPTKALIGEDRKRKATTNSTSTRRTRAKLAEDEDEYRPDSVQRKDDASEEEDDTDSDGAGTAMDGGRPIAVSADRLKRNQKRLNNVEGKPHGGYLMDLDRQKILRAPNTKACNAALHAVARNARLLERRLWSRHRSREMIPYEICERCMVII</sequence>
<proteinExistence type="predicted"/>
<feature type="region of interest" description="Disordered" evidence="1">
    <location>
        <begin position="122"/>
        <end position="245"/>
    </location>
</feature>
<dbReference type="Proteomes" id="UP001305779">
    <property type="component" value="Unassembled WGS sequence"/>
</dbReference>
<comment type="caution">
    <text evidence="2">The sequence shown here is derived from an EMBL/GenBank/DDBJ whole genome shotgun (WGS) entry which is preliminary data.</text>
</comment>
<organism evidence="2 3">
    <name type="scientific">Zasmidium cellare</name>
    <name type="common">Wine cellar mold</name>
    <name type="synonym">Racodium cellare</name>
    <dbReference type="NCBI Taxonomy" id="395010"/>
    <lineage>
        <taxon>Eukaryota</taxon>
        <taxon>Fungi</taxon>
        <taxon>Dikarya</taxon>
        <taxon>Ascomycota</taxon>
        <taxon>Pezizomycotina</taxon>
        <taxon>Dothideomycetes</taxon>
        <taxon>Dothideomycetidae</taxon>
        <taxon>Mycosphaerellales</taxon>
        <taxon>Mycosphaerellaceae</taxon>
        <taxon>Zasmidium</taxon>
    </lineage>
</organism>
<reference evidence="2 3" key="1">
    <citation type="journal article" date="2023" name="G3 (Bethesda)">
        <title>A chromosome-level genome assembly of Zasmidium syzygii isolated from banana leaves.</title>
        <authorList>
            <person name="van Westerhoven A.C."/>
            <person name="Mehrabi R."/>
            <person name="Talebi R."/>
            <person name="Steentjes M.B.F."/>
            <person name="Corcolon B."/>
            <person name="Chong P.A."/>
            <person name="Kema G.H.J."/>
            <person name="Seidl M.F."/>
        </authorList>
    </citation>
    <scope>NUCLEOTIDE SEQUENCE [LARGE SCALE GENOMIC DNA]</scope>
    <source>
        <strain evidence="2 3">P124</strain>
    </source>
</reference>
<name>A0ABR0EKH9_ZASCE</name>
<dbReference type="EMBL" id="JAXOVC010000005">
    <property type="protein sequence ID" value="KAK4501293.1"/>
    <property type="molecule type" value="Genomic_DNA"/>
</dbReference>
<feature type="compositionally biased region" description="Polar residues" evidence="1">
    <location>
        <begin position="122"/>
        <end position="144"/>
    </location>
</feature>
<evidence type="ECO:0000313" key="3">
    <source>
        <dbReference type="Proteomes" id="UP001305779"/>
    </source>
</evidence>
<feature type="compositionally biased region" description="Acidic residues" evidence="1">
    <location>
        <begin position="225"/>
        <end position="234"/>
    </location>
</feature>
<feature type="compositionally biased region" description="Basic and acidic residues" evidence="1">
    <location>
        <begin position="215"/>
        <end position="224"/>
    </location>
</feature>
<keyword evidence="3" id="KW-1185">Reference proteome</keyword>
<evidence type="ECO:0000313" key="2">
    <source>
        <dbReference type="EMBL" id="KAK4501293.1"/>
    </source>
</evidence>
<accession>A0ABR0EKH9</accession>
<gene>
    <name evidence="2" type="ORF">PRZ48_007100</name>
</gene>
<feature type="compositionally biased region" description="Low complexity" evidence="1">
    <location>
        <begin position="160"/>
        <end position="169"/>
    </location>
</feature>
<protein>
    <submittedName>
        <fullName evidence="2">Uncharacterized protein</fullName>
    </submittedName>
</protein>
<feature type="compositionally biased region" description="Low complexity" evidence="1">
    <location>
        <begin position="235"/>
        <end position="244"/>
    </location>
</feature>